<dbReference type="PANTHER" id="PTHR21027:SF1">
    <property type="entry name" value="TRNA-SPLICING ENDONUCLEASE SUBUNIT SEN54"/>
    <property type="match status" value="1"/>
</dbReference>
<dbReference type="GO" id="GO:0004519">
    <property type="term" value="F:endonuclease activity"/>
    <property type="evidence" value="ECO:0007669"/>
    <property type="project" value="UniProtKB-KW"/>
</dbReference>
<evidence type="ECO:0000256" key="2">
    <source>
        <dbReference type="ARBA" id="ARBA00022694"/>
    </source>
</evidence>
<evidence type="ECO:0000313" key="5">
    <source>
        <dbReference type="Proteomes" id="UP000276133"/>
    </source>
</evidence>
<evidence type="ECO:0000259" key="3">
    <source>
        <dbReference type="Pfam" id="PF12928"/>
    </source>
</evidence>
<dbReference type="STRING" id="10195.A0A3M7QEP4"/>
<feature type="domain" description="tRNA-splicing endonuclease subunit Sen54 N-terminal" evidence="3">
    <location>
        <begin position="12"/>
        <end position="67"/>
    </location>
</feature>
<keyword evidence="2" id="KW-0819">tRNA processing</keyword>
<evidence type="ECO:0000313" key="4">
    <source>
        <dbReference type="EMBL" id="RNA09906.1"/>
    </source>
</evidence>
<protein>
    <submittedName>
        <fullName evidence="4">tRNA-splicing endonuclease subunit Sen54</fullName>
    </submittedName>
</protein>
<dbReference type="PANTHER" id="PTHR21027">
    <property type="entry name" value="TRNA-SPLICING ENDONUCLEASE SUBUNIT SEN54"/>
    <property type="match status" value="1"/>
</dbReference>
<dbReference type="Proteomes" id="UP000276133">
    <property type="component" value="Unassembled WGS sequence"/>
</dbReference>
<dbReference type="OrthoDB" id="408683at2759"/>
<dbReference type="AlphaFoldDB" id="A0A3M7QEP4"/>
<name>A0A3M7QEP4_BRAPC</name>
<dbReference type="InterPro" id="IPR024336">
    <property type="entry name" value="tRNA_splic_suSen54_N"/>
</dbReference>
<dbReference type="EMBL" id="REGN01006343">
    <property type="protein sequence ID" value="RNA09906.1"/>
    <property type="molecule type" value="Genomic_DNA"/>
</dbReference>
<keyword evidence="4" id="KW-0378">Hydrolase</keyword>
<keyword evidence="4" id="KW-0255">Endonuclease</keyword>
<dbReference type="InterPro" id="IPR024337">
    <property type="entry name" value="tRNA_splic_suSen54"/>
</dbReference>
<comment type="caution">
    <text evidence="4">The sequence shown here is derived from an EMBL/GenBank/DDBJ whole genome shotgun (WGS) entry which is preliminary data.</text>
</comment>
<sequence>MDSELNSNIQLAKNLSTGVWLSERNHVRLIKVKGKFIHTMGYVDDKCDILYPEEALYLLETSNILIYLENEDDQIPMSVQQCYELFFKSDDLSLNDYKIFKSLIRHGYIVRRVDKVVLSELAKAENKMPDENNGPVISKQNHGLLNKSEIFLKLNNLISNVSEMELYEKIKDKVKTSNFRFIFEVYQPNKSFRKSKPQVKPSYRIATRRNCGNFNQLTLPSLNDLIHLRQTDGVLRLFAFVNDSNDVMFYSLNQNFNLPFVA</sequence>
<reference evidence="4 5" key="1">
    <citation type="journal article" date="2018" name="Sci. Rep.">
        <title>Genomic signatures of local adaptation to the degree of environmental predictability in rotifers.</title>
        <authorList>
            <person name="Franch-Gras L."/>
            <person name="Hahn C."/>
            <person name="Garcia-Roger E.M."/>
            <person name="Carmona M.J."/>
            <person name="Serra M."/>
            <person name="Gomez A."/>
        </authorList>
    </citation>
    <scope>NUCLEOTIDE SEQUENCE [LARGE SCALE GENOMIC DNA]</scope>
    <source>
        <strain evidence="4">HYR1</strain>
    </source>
</reference>
<gene>
    <name evidence="4" type="ORF">BpHYR1_036352</name>
</gene>
<dbReference type="GO" id="GO:0000379">
    <property type="term" value="P:tRNA-type intron splice site recognition and cleavage"/>
    <property type="evidence" value="ECO:0007669"/>
    <property type="project" value="TreeGrafter"/>
</dbReference>
<organism evidence="4 5">
    <name type="scientific">Brachionus plicatilis</name>
    <name type="common">Marine rotifer</name>
    <name type="synonym">Brachionus muelleri</name>
    <dbReference type="NCBI Taxonomy" id="10195"/>
    <lineage>
        <taxon>Eukaryota</taxon>
        <taxon>Metazoa</taxon>
        <taxon>Spiralia</taxon>
        <taxon>Gnathifera</taxon>
        <taxon>Rotifera</taxon>
        <taxon>Eurotatoria</taxon>
        <taxon>Monogononta</taxon>
        <taxon>Pseudotrocha</taxon>
        <taxon>Ploima</taxon>
        <taxon>Brachionidae</taxon>
        <taxon>Brachionus</taxon>
    </lineage>
</organism>
<dbReference type="GO" id="GO:0000214">
    <property type="term" value="C:tRNA-intron endonuclease complex"/>
    <property type="evidence" value="ECO:0007669"/>
    <property type="project" value="TreeGrafter"/>
</dbReference>
<evidence type="ECO:0000256" key="1">
    <source>
        <dbReference type="ARBA" id="ARBA00005736"/>
    </source>
</evidence>
<keyword evidence="4" id="KW-0540">Nuclease</keyword>
<proteinExistence type="inferred from homology"/>
<comment type="similarity">
    <text evidence="1">Belongs to the SEN54 family.</text>
</comment>
<keyword evidence="5" id="KW-1185">Reference proteome</keyword>
<dbReference type="Pfam" id="PF12928">
    <property type="entry name" value="tRNA_int_end_N2"/>
    <property type="match status" value="1"/>
</dbReference>
<accession>A0A3M7QEP4</accession>